<organism evidence="1 2">
    <name type="scientific">Pseudogulbenkiania ferrooxidans 2002</name>
    <dbReference type="NCBI Taxonomy" id="279714"/>
    <lineage>
        <taxon>Bacteria</taxon>
        <taxon>Pseudomonadati</taxon>
        <taxon>Pseudomonadota</taxon>
        <taxon>Betaproteobacteria</taxon>
        <taxon>Neisseriales</taxon>
        <taxon>Chromobacteriaceae</taxon>
        <taxon>Pseudogulbenkiania</taxon>
    </lineage>
</organism>
<sequence length="809" mass="89048">MKRQFRTDNPRRLQLLRDLDPPTLNGIDYLEVASKNQLTLKVVFVHPLAGLTLANCRIEGGVRVRDVRIVGLNVNGNVLELKVDQPGDFSWYLFSLVNPASPDDVPSGFDPVLSSIRFTFKAQCPSEFDCADGHVCSPSLPPEPLLDYLAKDYASFRRLMLDRMGQLIPGFHERNPADFSVALVEMLAHVGDQLSYYQDAVATEAYLGTARRRVSLRRHARLLDYPIHDGCNSRVYLALSVKAGADGQELPARSPMLTRGQDSAPVVPSSILDTLPDGDTQVFETLHALRLQAAHSEMAIHNWGDPNFCLAKGSTEAALVDQPKLALQKGMVLILEEVLSPTTGRTADADTGHRHAVRLVAVEPGQDPLTNTALQLVRWHEEDALPFALCVSAETTPGGASEVRPVAVARGNVVLADHGLTRGWEALLPERVPGQGRYRPRLREPGLAYAEPYAHDEALKAGWSAQRALRQEPRQALPADMELRAGDNALYGTQPLPDATPWRPQRDLLGSDRFAQEFVVENEADGTASLRFGDGRYGQRPEAGMRLLASYRQGGGVHGNVGAESITRLVCDDVAIAPFVESVRNPLPAEGGAEPESSDAIKLYAPEAFRTQERAVTESDYARAAERHPQVQRAAARLRWTGSWYTMFVSVDRKDGLPLDEAFRNDMLQHLDRFRLAGYDLDLSEPVYVPLDIELTVCVLPGYFAAAVKLALLKRLGRGQDEQGRQGFFHPDFFSFGEGLALSRLIEAVQGVAGVASVDVPRFQRWGKAAGNEREEGQIALAPLEVLRLDNDPNFPENGRLRLNMRGGL</sequence>
<proteinExistence type="predicted"/>
<reference evidence="1 2" key="1">
    <citation type="submission" date="2009-02" db="EMBL/GenBank/DDBJ databases">
        <title>Sequencing of the draft genome and assembly of Lutiella nitroferrum 2002.</title>
        <authorList>
            <consortium name="US DOE Joint Genome Institute (JGI-PGF)"/>
            <person name="Lucas S."/>
            <person name="Copeland A."/>
            <person name="Lapidus A."/>
            <person name="Glavina del Rio T."/>
            <person name="Tice H."/>
            <person name="Bruce D."/>
            <person name="Goodwin L."/>
            <person name="Pitluck S."/>
            <person name="Larimer F."/>
            <person name="Land M.L."/>
            <person name="Hauser L."/>
            <person name="Coates J.D."/>
        </authorList>
    </citation>
    <scope>NUCLEOTIDE SEQUENCE [LARGE SCALE GENOMIC DNA]</scope>
    <source>
        <strain evidence="1 2">2002</strain>
    </source>
</reference>
<dbReference type="eggNOG" id="COG3299">
    <property type="taxonomic scope" value="Bacteria"/>
</dbReference>
<dbReference type="Proteomes" id="UP000003165">
    <property type="component" value="Unassembled WGS sequence"/>
</dbReference>
<evidence type="ECO:0000313" key="2">
    <source>
        <dbReference type="Proteomes" id="UP000003165"/>
    </source>
</evidence>
<name>B9Z3N1_9NEIS</name>
<evidence type="ECO:0000313" key="1">
    <source>
        <dbReference type="EMBL" id="EEG08458.1"/>
    </source>
</evidence>
<comment type="caution">
    <text evidence="1">The sequence shown here is derived from an EMBL/GenBank/DDBJ whole genome shotgun (WGS) entry which is preliminary data.</text>
</comment>
<dbReference type="InterPro" id="IPR011749">
    <property type="entry name" value="CHP02243"/>
</dbReference>
<accession>B9Z3N1</accession>
<dbReference type="AlphaFoldDB" id="B9Z3N1"/>
<keyword evidence="2" id="KW-1185">Reference proteome</keyword>
<protein>
    <submittedName>
        <fullName evidence="1">Uncharacterized protein</fullName>
    </submittedName>
</protein>
<dbReference type="NCBIfam" id="TIGR02243">
    <property type="entry name" value="putative baseplate assembly protein"/>
    <property type="match status" value="1"/>
</dbReference>
<dbReference type="RefSeq" id="WP_008953986.1">
    <property type="nucleotide sequence ID" value="NZ_ACIS01000005.1"/>
</dbReference>
<gene>
    <name evidence="1" type="ORF">FuraDRAFT_1966</name>
</gene>
<dbReference type="EMBL" id="ACIS01000005">
    <property type="protein sequence ID" value="EEG08458.1"/>
    <property type="molecule type" value="Genomic_DNA"/>
</dbReference>